<gene>
    <name evidence="2" type="ORF">S06H3_05409</name>
</gene>
<feature type="domain" description="N-acetyltransferase" evidence="1">
    <location>
        <begin position="1"/>
        <end position="195"/>
    </location>
</feature>
<dbReference type="AlphaFoldDB" id="X1K604"/>
<name>X1K604_9ZZZZ</name>
<accession>X1K604</accession>
<sequence length="195" mass="22896">MIIRLAQKNESWQIAEIHKKEIKKGFLSSLKKSFLEKLYSAIIESQFSFCIVAQEKDQVIGFVAGTTNIDKLYSYFLKKYFFQSVFVLLPKIFSFKSLKKIFETLFYPQKEKKLPKAEFLTIALKKGFQGQEIGSQMLQKFILEMKSKKVEVFKVIVGEELKPAIKFYEKNGFQFLKNITIHGEQPSRVYIYEVR</sequence>
<comment type="caution">
    <text evidence="2">The sequence shown here is derived from an EMBL/GenBank/DDBJ whole genome shotgun (WGS) entry which is preliminary data.</text>
</comment>
<evidence type="ECO:0000259" key="1">
    <source>
        <dbReference type="PROSITE" id="PS51186"/>
    </source>
</evidence>
<dbReference type="GO" id="GO:0016747">
    <property type="term" value="F:acyltransferase activity, transferring groups other than amino-acyl groups"/>
    <property type="evidence" value="ECO:0007669"/>
    <property type="project" value="InterPro"/>
</dbReference>
<proteinExistence type="predicted"/>
<evidence type="ECO:0000313" key="2">
    <source>
        <dbReference type="EMBL" id="GAI01963.1"/>
    </source>
</evidence>
<protein>
    <recommendedName>
        <fullName evidence="1">N-acetyltransferase domain-containing protein</fullName>
    </recommendedName>
</protein>
<dbReference type="PROSITE" id="PS51186">
    <property type="entry name" value="GNAT"/>
    <property type="match status" value="1"/>
</dbReference>
<dbReference type="EMBL" id="BARV01002003">
    <property type="protein sequence ID" value="GAI01963.1"/>
    <property type="molecule type" value="Genomic_DNA"/>
</dbReference>
<organism evidence="2">
    <name type="scientific">marine sediment metagenome</name>
    <dbReference type="NCBI Taxonomy" id="412755"/>
    <lineage>
        <taxon>unclassified sequences</taxon>
        <taxon>metagenomes</taxon>
        <taxon>ecological metagenomes</taxon>
    </lineage>
</organism>
<dbReference type="InterPro" id="IPR016181">
    <property type="entry name" value="Acyl_CoA_acyltransferase"/>
</dbReference>
<reference evidence="2" key="1">
    <citation type="journal article" date="2014" name="Front. Microbiol.">
        <title>High frequency of phylogenetically diverse reductive dehalogenase-homologous genes in deep subseafloor sedimentary metagenomes.</title>
        <authorList>
            <person name="Kawai M."/>
            <person name="Futagami T."/>
            <person name="Toyoda A."/>
            <person name="Takaki Y."/>
            <person name="Nishi S."/>
            <person name="Hori S."/>
            <person name="Arai W."/>
            <person name="Tsubouchi T."/>
            <person name="Morono Y."/>
            <person name="Uchiyama I."/>
            <person name="Ito T."/>
            <person name="Fujiyama A."/>
            <person name="Inagaki F."/>
            <person name="Takami H."/>
        </authorList>
    </citation>
    <scope>NUCLEOTIDE SEQUENCE</scope>
    <source>
        <strain evidence="2">Expedition CK06-06</strain>
    </source>
</reference>
<dbReference type="InterPro" id="IPR000182">
    <property type="entry name" value="GNAT_dom"/>
</dbReference>
<dbReference type="Gene3D" id="3.40.630.30">
    <property type="match status" value="1"/>
</dbReference>
<dbReference type="SUPFAM" id="SSF55729">
    <property type="entry name" value="Acyl-CoA N-acyltransferases (Nat)"/>
    <property type="match status" value="1"/>
</dbReference>
<dbReference type="Pfam" id="PF00583">
    <property type="entry name" value="Acetyltransf_1"/>
    <property type="match status" value="1"/>
</dbReference>